<organism evidence="12 13">
    <name type="scientific">Abeliophyllum distichum</name>
    <dbReference type="NCBI Taxonomy" id="126358"/>
    <lineage>
        <taxon>Eukaryota</taxon>
        <taxon>Viridiplantae</taxon>
        <taxon>Streptophyta</taxon>
        <taxon>Embryophyta</taxon>
        <taxon>Tracheophyta</taxon>
        <taxon>Spermatophyta</taxon>
        <taxon>Magnoliopsida</taxon>
        <taxon>eudicotyledons</taxon>
        <taxon>Gunneridae</taxon>
        <taxon>Pentapetalae</taxon>
        <taxon>asterids</taxon>
        <taxon>lamiids</taxon>
        <taxon>Lamiales</taxon>
        <taxon>Oleaceae</taxon>
        <taxon>Forsythieae</taxon>
        <taxon>Abeliophyllum</taxon>
    </lineage>
</organism>
<sequence>MASFMERPTNDSSMHKENQLSPQFESRGKKSCTSTAKEELLVSSNRPVKKNRTSVQPSRSKLVFPFVLDEPEETVLFTRFHRLTSRQQNQNMISFVPDQREGLLGYDLHNQLLQSRNGMRNLTTNTICFGGVASTPKLYRGVRQRHWGKWVAEIRLPRSRTRLWLGTFDSAEAAALSYDRQAYRLRGEKARLNFPHLFLGHKSGESVASNSSLLPSSCPKQPDCEENVVNTEKGCSSKLDETETKTDDSHQEMTADFVFGERFHLESFDQSQWGNSSDVWINALQPDFFPGSSSSIMWQNTTNNDFLKLCGSTISESIDELLGAIDFQIQEENSSSGSNPEITMSCTES</sequence>
<dbReference type="GO" id="GO:0000976">
    <property type="term" value="F:transcription cis-regulatory region binding"/>
    <property type="evidence" value="ECO:0007669"/>
    <property type="project" value="UniProtKB-ARBA"/>
</dbReference>
<keyword evidence="13" id="KW-1185">Reference proteome</keyword>
<accession>A0ABD1PTB7</accession>
<evidence type="ECO:0000256" key="3">
    <source>
        <dbReference type="ARBA" id="ARBA00022821"/>
    </source>
</evidence>
<dbReference type="InterPro" id="IPR016177">
    <property type="entry name" value="DNA-bd_dom_sf"/>
</dbReference>
<comment type="similarity">
    <text evidence="9">Belongs to the AP2/ERF transcription factor family. ERF subfamily.</text>
</comment>
<dbReference type="PRINTS" id="PR00367">
    <property type="entry name" value="ETHRSPELEMNT"/>
</dbReference>
<evidence type="ECO:0000256" key="2">
    <source>
        <dbReference type="ARBA" id="ARBA00022745"/>
    </source>
</evidence>
<dbReference type="GO" id="GO:0005634">
    <property type="term" value="C:nucleus"/>
    <property type="evidence" value="ECO:0007669"/>
    <property type="project" value="UniProtKB-SubCell"/>
</dbReference>
<proteinExistence type="inferred from homology"/>
<dbReference type="InterPro" id="IPR036955">
    <property type="entry name" value="AP2/ERF_dom_sf"/>
</dbReference>
<comment type="caution">
    <text evidence="12">The sequence shown here is derived from an EMBL/GenBank/DDBJ whole genome shotgun (WGS) entry which is preliminary data.</text>
</comment>
<keyword evidence="4" id="KW-0805">Transcription regulation</keyword>
<dbReference type="InterPro" id="IPR001471">
    <property type="entry name" value="AP2/ERF_dom"/>
</dbReference>
<feature type="region of interest" description="Disordered" evidence="10">
    <location>
        <begin position="1"/>
        <end position="55"/>
    </location>
</feature>
<dbReference type="SUPFAM" id="SSF54171">
    <property type="entry name" value="DNA-binding domain"/>
    <property type="match status" value="1"/>
</dbReference>
<evidence type="ECO:0000256" key="9">
    <source>
        <dbReference type="ARBA" id="ARBA00024343"/>
    </source>
</evidence>
<dbReference type="AlphaFoldDB" id="A0ABD1PTB7"/>
<comment type="subcellular location">
    <subcellularLocation>
        <location evidence="1">Nucleus</location>
    </subcellularLocation>
</comment>
<evidence type="ECO:0000256" key="7">
    <source>
        <dbReference type="ARBA" id="ARBA00023163"/>
    </source>
</evidence>
<keyword evidence="8" id="KW-0539">Nucleus</keyword>
<gene>
    <name evidence="12" type="ORF">Adt_42688</name>
</gene>
<name>A0ABD1PTB7_9LAMI</name>
<dbReference type="PANTHER" id="PTHR31657">
    <property type="entry name" value="ETHYLENE-RESPONSIVE TRANSCRIPTION FACTOR ERF061"/>
    <property type="match status" value="1"/>
</dbReference>
<dbReference type="CDD" id="cd00018">
    <property type="entry name" value="AP2"/>
    <property type="match status" value="1"/>
</dbReference>
<dbReference type="SMART" id="SM00380">
    <property type="entry name" value="AP2"/>
    <property type="match status" value="1"/>
</dbReference>
<evidence type="ECO:0000256" key="6">
    <source>
        <dbReference type="ARBA" id="ARBA00023159"/>
    </source>
</evidence>
<dbReference type="FunFam" id="3.30.730.10:FF:000001">
    <property type="entry name" value="Ethylene-responsive transcription factor 2"/>
    <property type="match status" value="1"/>
</dbReference>
<keyword evidence="2" id="KW-0936">Ethylene signaling pathway</keyword>
<evidence type="ECO:0000259" key="11">
    <source>
        <dbReference type="PROSITE" id="PS51032"/>
    </source>
</evidence>
<dbReference type="PROSITE" id="PS51032">
    <property type="entry name" value="AP2_ERF"/>
    <property type="match status" value="1"/>
</dbReference>
<keyword evidence="3" id="KW-0611">Plant defense</keyword>
<evidence type="ECO:0000313" key="12">
    <source>
        <dbReference type="EMBL" id="KAL2466837.1"/>
    </source>
</evidence>
<keyword evidence="5" id="KW-0238">DNA-binding</keyword>
<dbReference type="InterPro" id="IPR051758">
    <property type="entry name" value="ERF/AP2-like"/>
</dbReference>
<dbReference type="GO" id="GO:0009873">
    <property type="term" value="P:ethylene-activated signaling pathway"/>
    <property type="evidence" value="ECO:0007669"/>
    <property type="project" value="UniProtKB-KW"/>
</dbReference>
<evidence type="ECO:0000256" key="8">
    <source>
        <dbReference type="ARBA" id="ARBA00023242"/>
    </source>
</evidence>
<dbReference type="Gene3D" id="3.30.730.10">
    <property type="entry name" value="AP2/ERF domain"/>
    <property type="match status" value="1"/>
</dbReference>
<dbReference type="GO" id="GO:0006952">
    <property type="term" value="P:defense response"/>
    <property type="evidence" value="ECO:0007669"/>
    <property type="project" value="UniProtKB-KW"/>
</dbReference>
<keyword evidence="7" id="KW-0804">Transcription</keyword>
<keyword evidence="6" id="KW-0010">Activator</keyword>
<dbReference type="Pfam" id="PF00847">
    <property type="entry name" value="AP2"/>
    <property type="match status" value="1"/>
</dbReference>
<dbReference type="EMBL" id="JBFOLK010000013">
    <property type="protein sequence ID" value="KAL2466837.1"/>
    <property type="molecule type" value="Genomic_DNA"/>
</dbReference>
<feature type="domain" description="AP2/ERF" evidence="11">
    <location>
        <begin position="138"/>
        <end position="195"/>
    </location>
</feature>
<evidence type="ECO:0000256" key="5">
    <source>
        <dbReference type="ARBA" id="ARBA00023125"/>
    </source>
</evidence>
<evidence type="ECO:0000313" key="13">
    <source>
        <dbReference type="Proteomes" id="UP001604336"/>
    </source>
</evidence>
<dbReference type="Proteomes" id="UP001604336">
    <property type="component" value="Unassembled WGS sequence"/>
</dbReference>
<protein>
    <submittedName>
        <fullName evidence="12">Ethylene-responsive transcription factor</fullName>
    </submittedName>
</protein>
<evidence type="ECO:0000256" key="4">
    <source>
        <dbReference type="ARBA" id="ARBA00023015"/>
    </source>
</evidence>
<evidence type="ECO:0000256" key="1">
    <source>
        <dbReference type="ARBA" id="ARBA00004123"/>
    </source>
</evidence>
<evidence type="ECO:0000256" key="10">
    <source>
        <dbReference type="SAM" id="MobiDB-lite"/>
    </source>
</evidence>
<reference evidence="13" key="1">
    <citation type="submission" date="2024-07" db="EMBL/GenBank/DDBJ databases">
        <title>Two chromosome-level genome assemblies of Korean endemic species Abeliophyllum distichum and Forsythia ovata (Oleaceae).</title>
        <authorList>
            <person name="Jang H."/>
        </authorList>
    </citation>
    <scope>NUCLEOTIDE SEQUENCE [LARGE SCALE GENOMIC DNA]</scope>
</reference>
<dbReference type="PANTHER" id="PTHR31657:SF19">
    <property type="entry name" value="ETHYLENE-RESPONSIVE TRANSCRIPTION FACTOR ERF053"/>
    <property type="match status" value="1"/>
</dbReference>